<evidence type="ECO:0000313" key="3">
    <source>
        <dbReference type="Proteomes" id="UP000095558"/>
    </source>
</evidence>
<dbReference type="OrthoDB" id="1922638at2"/>
<evidence type="ECO:0000256" key="1">
    <source>
        <dbReference type="SAM" id="Coils"/>
    </source>
</evidence>
<gene>
    <name evidence="2" type="ORF">ERS852470_03569</name>
</gene>
<keyword evidence="1" id="KW-0175">Coiled coil</keyword>
<reference evidence="2 3" key="1">
    <citation type="submission" date="2015-09" db="EMBL/GenBank/DDBJ databases">
        <authorList>
            <consortium name="Pathogen Informatics"/>
        </authorList>
    </citation>
    <scope>NUCLEOTIDE SEQUENCE [LARGE SCALE GENOMIC DNA]</scope>
    <source>
        <strain evidence="2 3">2789STDY5834855</strain>
    </source>
</reference>
<organism evidence="2 3">
    <name type="scientific">Clostridium disporicum</name>
    <dbReference type="NCBI Taxonomy" id="84024"/>
    <lineage>
        <taxon>Bacteria</taxon>
        <taxon>Bacillati</taxon>
        <taxon>Bacillota</taxon>
        <taxon>Clostridia</taxon>
        <taxon>Eubacteriales</taxon>
        <taxon>Clostridiaceae</taxon>
        <taxon>Clostridium</taxon>
    </lineage>
</organism>
<protein>
    <submittedName>
        <fullName evidence="2">Uncharacterized protein</fullName>
    </submittedName>
</protein>
<dbReference type="EMBL" id="CYZV01000068">
    <property type="protein sequence ID" value="CUO85837.1"/>
    <property type="molecule type" value="Genomic_DNA"/>
</dbReference>
<accession>A0A174IJZ2</accession>
<evidence type="ECO:0000313" key="2">
    <source>
        <dbReference type="EMBL" id="CUO85837.1"/>
    </source>
</evidence>
<dbReference type="GeneID" id="83013480"/>
<dbReference type="AlphaFoldDB" id="A0A174IJZ2"/>
<dbReference type="Proteomes" id="UP000095558">
    <property type="component" value="Unassembled WGS sequence"/>
</dbReference>
<feature type="coiled-coil region" evidence="1">
    <location>
        <begin position="80"/>
        <end position="155"/>
    </location>
</feature>
<dbReference type="RefSeq" id="WP_042402936.1">
    <property type="nucleotide sequence ID" value="NZ_CYZV01000068.1"/>
</dbReference>
<sequence length="162" mass="19166">MLRTVEETAIQLGVSKTTIYNKLKLKEYKARIVKKQGKSMVDDSLFNLIQEGLKVKNEVENKEIENDVNAETSIDEDGLLNLNKELIDNLLEQLKEKDKQISELHRLIENNQILLKEEQKKSEQQLYLAEHFEEVDNKLQDLKEKMEQKRNYRKSLFKIFSK</sequence>
<name>A0A174IJZ2_9CLOT</name>
<proteinExistence type="predicted"/>